<dbReference type="STRING" id="4795.A0A225W8F1"/>
<keyword evidence="2" id="KW-1185">Reference proteome</keyword>
<reference evidence="2" key="1">
    <citation type="submission" date="2017-03" db="EMBL/GenBank/DDBJ databases">
        <title>Phytopthora megakarya and P. palmivora, two closely related causual agents of cacao black pod achieved similar genome size and gene model numbers by different mechanisms.</title>
        <authorList>
            <person name="Ali S."/>
            <person name="Shao J."/>
            <person name="Larry D.J."/>
            <person name="Kronmiller B."/>
            <person name="Shen D."/>
            <person name="Strem M.D."/>
            <person name="Melnick R.L."/>
            <person name="Guiltinan M.J."/>
            <person name="Tyler B.M."/>
            <person name="Meinhardt L.W."/>
            <person name="Bailey B.A."/>
        </authorList>
    </citation>
    <scope>NUCLEOTIDE SEQUENCE [LARGE SCALE GENOMIC DNA]</scope>
    <source>
        <strain evidence="2">zdho120</strain>
    </source>
</reference>
<comment type="caution">
    <text evidence="1">The sequence shown here is derived from an EMBL/GenBank/DDBJ whole genome shotgun (WGS) entry which is preliminary data.</text>
</comment>
<accession>A0A225W8F1</accession>
<dbReference type="OrthoDB" id="5978526at2759"/>
<organism evidence="1 2">
    <name type="scientific">Phytophthora megakarya</name>
    <dbReference type="NCBI Taxonomy" id="4795"/>
    <lineage>
        <taxon>Eukaryota</taxon>
        <taxon>Sar</taxon>
        <taxon>Stramenopiles</taxon>
        <taxon>Oomycota</taxon>
        <taxon>Peronosporomycetes</taxon>
        <taxon>Peronosporales</taxon>
        <taxon>Peronosporaceae</taxon>
        <taxon>Phytophthora</taxon>
    </lineage>
</organism>
<sequence length="179" mass="20429">MEKIWESHSCDLSNLFLYVLRFLDQRYAKRLHFNGKSPGVCRCHLRGRRCSFRYLSFINGIARGICRPSPRNATRDGNFLSQQSVYSGHKRKNALKYQSLTTPDGLISHVFVSYSRVTNYWTGIDFKRAQHSGTTPIGHMYRVVVLFTNCITCVRGGNSVSDYFDLSPPSIVDYLCNGA</sequence>
<protein>
    <submittedName>
        <fullName evidence="1">Uncharacterized protein</fullName>
    </submittedName>
</protein>
<gene>
    <name evidence="1" type="ORF">PHMEG_00013163</name>
</gene>
<dbReference type="AlphaFoldDB" id="A0A225W8F1"/>
<name>A0A225W8F1_9STRA</name>
<dbReference type="Proteomes" id="UP000198211">
    <property type="component" value="Unassembled WGS sequence"/>
</dbReference>
<proteinExistence type="predicted"/>
<evidence type="ECO:0000313" key="1">
    <source>
        <dbReference type="EMBL" id="OWZ13498.1"/>
    </source>
</evidence>
<evidence type="ECO:0000313" key="2">
    <source>
        <dbReference type="Proteomes" id="UP000198211"/>
    </source>
</evidence>
<dbReference type="EMBL" id="NBNE01001562">
    <property type="protein sequence ID" value="OWZ13498.1"/>
    <property type="molecule type" value="Genomic_DNA"/>
</dbReference>